<name>A0A379YDM4_9GAMM</name>
<dbReference type="RefSeq" id="WP_115182677.1">
    <property type="nucleotide sequence ID" value="NZ_CAMKUF010000001.1"/>
</dbReference>
<dbReference type="Proteomes" id="UP000255529">
    <property type="component" value="Unassembled WGS sequence"/>
</dbReference>
<proteinExistence type="predicted"/>
<accession>A0A379YDM4</accession>
<dbReference type="EMBL" id="UGYN01000002">
    <property type="protein sequence ID" value="SUI43275.1"/>
    <property type="molecule type" value="Genomic_DNA"/>
</dbReference>
<reference evidence="1 2" key="1">
    <citation type="submission" date="2018-06" db="EMBL/GenBank/DDBJ databases">
        <authorList>
            <consortium name="Pathogen Informatics"/>
            <person name="Doyle S."/>
        </authorList>
    </citation>
    <scope>NUCLEOTIDE SEQUENCE [LARGE SCALE GENOMIC DNA]</scope>
    <source>
        <strain evidence="1 2">NCTC11544</strain>
    </source>
</reference>
<gene>
    <name evidence="1" type="ORF">NCTC11544_00146</name>
</gene>
<organism evidence="1 2">
    <name type="scientific">Serratia quinivorans</name>
    <dbReference type="NCBI Taxonomy" id="137545"/>
    <lineage>
        <taxon>Bacteria</taxon>
        <taxon>Pseudomonadati</taxon>
        <taxon>Pseudomonadota</taxon>
        <taxon>Gammaproteobacteria</taxon>
        <taxon>Enterobacterales</taxon>
        <taxon>Yersiniaceae</taxon>
        <taxon>Serratia</taxon>
    </lineage>
</organism>
<evidence type="ECO:0000313" key="2">
    <source>
        <dbReference type="Proteomes" id="UP000255529"/>
    </source>
</evidence>
<evidence type="ECO:0000313" key="1">
    <source>
        <dbReference type="EMBL" id="SUI43275.1"/>
    </source>
</evidence>
<protein>
    <submittedName>
        <fullName evidence="1">Uncharacterized protein</fullName>
    </submittedName>
</protein>
<dbReference type="AlphaFoldDB" id="A0A379YDM4"/>
<sequence>MRLFILAENLSFIQRVKLLEPLFFGAITLLFGKNLVIKFNLSPSDRHPKNKILDTTEWTLPDSGITFLTKSDLTKPSSPLFEDNR</sequence>